<name>A0AAU9EJG9_9BACT</name>
<evidence type="ECO:0000313" key="2">
    <source>
        <dbReference type="Proteomes" id="UP001366166"/>
    </source>
</evidence>
<dbReference type="Pfam" id="PF02515">
    <property type="entry name" value="CoA_transf_3"/>
    <property type="match status" value="1"/>
</dbReference>
<dbReference type="InterPro" id="IPR023606">
    <property type="entry name" value="CoA-Trfase_III_dom_1_sf"/>
</dbReference>
<dbReference type="AlphaFoldDB" id="A0AAU9EJG9"/>
<accession>A0AAU9EJG9</accession>
<dbReference type="GO" id="GO:0016740">
    <property type="term" value="F:transferase activity"/>
    <property type="evidence" value="ECO:0007669"/>
    <property type="project" value="UniProtKB-KW"/>
</dbReference>
<keyword evidence="2" id="KW-1185">Reference proteome</keyword>
<dbReference type="KEGG" id="dmp:FAK_04700"/>
<proteinExistence type="predicted"/>
<protein>
    <submittedName>
        <fullName evidence="1">CoA transferase</fullName>
    </submittedName>
</protein>
<dbReference type="EMBL" id="AP028679">
    <property type="protein sequence ID" value="BEQ13404.1"/>
    <property type="molecule type" value="Genomic_DNA"/>
</dbReference>
<dbReference type="Gene3D" id="3.30.1540.10">
    <property type="entry name" value="formyl-coa transferase, domain 3"/>
    <property type="match status" value="1"/>
</dbReference>
<dbReference type="InterPro" id="IPR050509">
    <property type="entry name" value="CoA-transferase_III"/>
</dbReference>
<dbReference type="InterPro" id="IPR003673">
    <property type="entry name" value="CoA-Trfase_fam_III"/>
</dbReference>
<dbReference type="PANTHER" id="PTHR48228:SF5">
    <property type="entry name" value="ALPHA-METHYLACYL-COA RACEMASE"/>
    <property type="match status" value="1"/>
</dbReference>
<gene>
    <name evidence="1" type="ORF">FAK_04700</name>
</gene>
<dbReference type="PANTHER" id="PTHR48228">
    <property type="entry name" value="SUCCINYL-COA--D-CITRAMALATE COA-TRANSFERASE"/>
    <property type="match status" value="1"/>
</dbReference>
<dbReference type="RefSeq" id="WP_338605065.1">
    <property type="nucleotide sequence ID" value="NZ_AP028679.1"/>
</dbReference>
<dbReference type="Proteomes" id="UP001366166">
    <property type="component" value="Chromosome"/>
</dbReference>
<dbReference type="SUPFAM" id="SSF89796">
    <property type="entry name" value="CoA-transferase family III (CaiB/BaiF)"/>
    <property type="match status" value="1"/>
</dbReference>
<keyword evidence="1" id="KW-0808">Transferase</keyword>
<reference evidence="2" key="1">
    <citation type="journal article" date="2023" name="Arch. Microbiol.">
        <title>Desulfoferula mesophilus gen. nov. sp. nov., a mesophilic sulfate-reducing bacterium isolated from a brackish lake sediment.</title>
        <authorList>
            <person name="Watanabe T."/>
            <person name="Yabe T."/>
            <person name="Tsuji J.M."/>
            <person name="Fukui M."/>
        </authorList>
    </citation>
    <scope>NUCLEOTIDE SEQUENCE [LARGE SCALE GENOMIC DNA]</scope>
    <source>
        <strain evidence="2">12FAK</strain>
    </source>
</reference>
<sequence length="386" mass="41050">MPHALSGIKVLDLCLNLPGLYLSWLMACLGAEVLKVENPVGGDYSRSVTGGEEEDSPYFAALNRGKKSLALNLKDPAGRDLLLRLAQDYDVLVEGFRPGVMSRLGLEFPTLSARQPRLIQVSISGYGQQGSLAHKAGHDINYLALAGVLSLTGGHEENLAIPGVQMADLAGGALLGLTGVLAALYQRERTGRGQHVDTAMFDGSMSLATMIWAGVQAGLDAPRPKGMTLNGAYPCYNLYRTKDGGWFSLGALEPKFWRTFCRAVERPDLVDKQFAGPEAVQEVAAIFAGRTREQWSEFWAAHDACCEPVLSLPEAVASPLAGERGLAEPLEDGVQLACPLKMSGSPLAATDPPPALGQDSARVLAGLGLNQDQMQELAGRGVVKLA</sequence>
<evidence type="ECO:0000313" key="1">
    <source>
        <dbReference type="EMBL" id="BEQ13404.1"/>
    </source>
</evidence>
<dbReference type="InterPro" id="IPR044855">
    <property type="entry name" value="CoA-Trfase_III_dom3_sf"/>
</dbReference>
<dbReference type="Gene3D" id="3.40.50.10540">
    <property type="entry name" value="Crotonobetainyl-coa:carnitine coa-transferase, domain 1"/>
    <property type="match status" value="1"/>
</dbReference>
<organism evidence="1 2">
    <name type="scientific">Desulfoferula mesophila</name>
    <dbReference type="NCBI Taxonomy" id="3058419"/>
    <lineage>
        <taxon>Bacteria</taxon>
        <taxon>Pseudomonadati</taxon>
        <taxon>Thermodesulfobacteriota</taxon>
        <taxon>Desulfarculia</taxon>
        <taxon>Desulfarculales</taxon>
        <taxon>Desulfarculaceae</taxon>
        <taxon>Desulfoferula</taxon>
    </lineage>
</organism>